<dbReference type="InterPro" id="IPR003124">
    <property type="entry name" value="WH2_dom"/>
</dbReference>
<dbReference type="PANTHER" id="PTHR23331">
    <property type="entry name" value="CXYORF1"/>
    <property type="match status" value="1"/>
</dbReference>
<name>A0A1C8ZXM7_9ABAC</name>
<dbReference type="GO" id="GO:0006887">
    <property type="term" value="P:exocytosis"/>
    <property type="evidence" value="ECO:0007669"/>
    <property type="project" value="TreeGrafter"/>
</dbReference>
<accession>A0A1C8ZXM7</accession>
<dbReference type="GO" id="GO:0034314">
    <property type="term" value="P:Arp2/3 complex-mediated actin nucleation"/>
    <property type="evidence" value="ECO:0007669"/>
    <property type="project" value="InterPro"/>
</dbReference>
<dbReference type="InterPro" id="IPR028290">
    <property type="entry name" value="WASH1"/>
</dbReference>
<evidence type="ECO:0000256" key="2">
    <source>
        <dbReference type="SAM" id="MobiDB-lite"/>
    </source>
</evidence>
<reference evidence="3" key="1">
    <citation type="journal article" date="2016" name="Genome Announc.">
        <title>Complete genomes of six Chrysodeixis includens nucleopolyhedrovirus isolates.</title>
        <authorList>
            <person name="Craveiro S.R."/>
            <person name="Santos L.A.V.M."/>
            <person name="Togawa R.C."/>
            <person name="Inglis P.W."/>
            <person name="Grynberg P."/>
            <person name="Ribeiro Z.M.A."/>
            <person name="Ribeiro B.M."/>
            <person name="Castro M.E.B."/>
        </authorList>
    </citation>
    <scope>NUCLEOTIDE SEQUENCE</scope>
    <source>
        <strain evidence="3">IB</strain>
    </source>
</reference>
<feature type="compositionally biased region" description="Low complexity" evidence="2">
    <location>
        <begin position="204"/>
        <end position="223"/>
    </location>
</feature>
<dbReference type="GO" id="GO:0043014">
    <property type="term" value="F:alpha-tubulin binding"/>
    <property type="evidence" value="ECO:0007669"/>
    <property type="project" value="InterPro"/>
</dbReference>
<dbReference type="PROSITE" id="PS51082">
    <property type="entry name" value="WH2"/>
    <property type="match status" value="1"/>
</dbReference>
<feature type="region of interest" description="Disordered" evidence="2">
    <location>
        <begin position="204"/>
        <end position="298"/>
    </location>
</feature>
<dbReference type="PANTHER" id="PTHR23331:SF1">
    <property type="entry name" value="WASH COMPLEX SUBUNIT 1"/>
    <property type="match status" value="1"/>
</dbReference>
<feature type="compositionally biased region" description="Basic and acidic residues" evidence="2">
    <location>
        <begin position="227"/>
        <end position="239"/>
    </location>
</feature>
<organism evidence="3">
    <name type="scientific">Chrysodeixis includens nucleopolyhedrovirus</name>
    <dbReference type="NCBI Taxonomy" id="1207438"/>
    <lineage>
        <taxon>Viruses</taxon>
        <taxon>Viruses incertae sedis</taxon>
        <taxon>Naldaviricetes</taxon>
        <taxon>Lefavirales</taxon>
        <taxon>Baculoviridae</taxon>
        <taxon>Alphabaculovirus</taxon>
        <taxon>Alphabaculovirus chrincludentis</taxon>
        <taxon>Alphabaculovirus alterchrincludentis</taxon>
    </lineage>
</organism>
<dbReference type="GO" id="GO:0003779">
    <property type="term" value="F:actin binding"/>
    <property type="evidence" value="ECO:0007669"/>
    <property type="project" value="UniProtKB-KW"/>
</dbReference>
<evidence type="ECO:0000256" key="1">
    <source>
        <dbReference type="ARBA" id="ARBA00023203"/>
    </source>
</evidence>
<protein>
    <submittedName>
        <fullName evidence="3">Viral capsid associated protein</fullName>
    </submittedName>
</protein>
<feature type="compositionally biased region" description="Pro residues" evidence="2">
    <location>
        <begin position="252"/>
        <end position="277"/>
    </location>
</feature>
<dbReference type="EMBL" id="KU669290">
    <property type="protein sequence ID" value="AOL56580.1"/>
    <property type="molecule type" value="Genomic_DNA"/>
</dbReference>
<evidence type="ECO:0000313" key="3">
    <source>
        <dbReference type="EMBL" id="AOL56580.1"/>
    </source>
</evidence>
<proteinExistence type="predicted"/>
<dbReference type="GO" id="GO:0043015">
    <property type="term" value="F:gamma-tubulin binding"/>
    <property type="evidence" value="ECO:0007669"/>
    <property type="project" value="TreeGrafter"/>
</dbReference>
<sequence length="439" mass="49541">MTLYQIYLRPLLFYFLVLTRLKSHSFLRAHRPYWPTEDAKMTQVTVRDYLQSLNYQPPQDFVRKLDFGDAVIGNKVVMDRALAIKYLRLAESIYHNTAKITLDLAANVRDTIGPTVLPDIVHMKNKILQLENMVSRVDANSRYKTILYDIIDKINHENELSRIESLMKTFLKLYKQYQEEVEKPTAKIDSIFNQILNLDNQSVVSSAPSSPLSGSIPSIPTPITETQETKKYSVPEKDINLPVSPTQTQNTMPPPPPPPPMPPVSMPPPPPPPPPPMFQMFKEGENENLPSKPASKPTTVAPIDAHSQLMEAIRSGTILKNVKKNPADKEPIVEAAPSILHLALAKRVKALAESTGNEDSFSEDNNDWISDNEVETVKNKYINTMNRVQSSGNENDQILRMSANVSRLINSQHVSRQDIKQAERLLTEINEKVDNESTA</sequence>
<keyword evidence="1" id="KW-0009">Actin-binding</keyword>